<name>A0ABT9ZYD2_9BACI</name>
<dbReference type="EMBL" id="JAUSUG010000009">
    <property type="protein sequence ID" value="MDQ0255130.1"/>
    <property type="molecule type" value="Genomic_DNA"/>
</dbReference>
<keyword evidence="6 8" id="KW-1133">Transmembrane helix</keyword>
<comment type="caution">
    <text evidence="9">The sequence shown here is derived from an EMBL/GenBank/DDBJ whole genome shotgun (WGS) entry which is preliminary data.</text>
</comment>
<feature type="transmembrane region" description="Helical" evidence="8">
    <location>
        <begin position="161"/>
        <end position="181"/>
    </location>
</feature>
<protein>
    <submittedName>
        <fullName evidence="9">Permease</fullName>
    </submittedName>
</protein>
<evidence type="ECO:0000256" key="1">
    <source>
        <dbReference type="ARBA" id="ARBA00004651"/>
    </source>
</evidence>
<evidence type="ECO:0000256" key="7">
    <source>
        <dbReference type="ARBA" id="ARBA00023136"/>
    </source>
</evidence>
<dbReference type="InterPro" id="IPR038770">
    <property type="entry name" value="Na+/solute_symporter_sf"/>
</dbReference>
<sequence length="311" mass="34814">MSILLFFQEIVVLYIIAVIGWIASIRGVLNQQSDKIMIQLVLYVTLPSLIIYSMNFTMDWSVLYDFLWLIGLSIFAMLTAITLSLLLNKKFTLPSSQEGIFQSLIIFGNQGFIGYAVCYMLFGEKGIMYGAIYNITFLLFIWTYGVFIVARHKEKLSLKQVLTSPGLVATIFGVAILLLPMKIPTAISRPLEYIGTMTIPLSMLIIGSIIAKLNLRQLNLLLKNKYLWIASISKLVIIPLFLFPFMIFSISYITLAVAILIAGMPSGPTTSLFAVKYNADTEFAALGVSLSTVLSLFTIPLIYTLLSFFIW</sequence>
<keyword evidence="4" id="KW-1003">Cell membrane</keyword>
<dbReference type="Gene3D" id="1.20.1530.20">
    <property type="match status" value="1"/>
</dbReference>
<keyword evidence="7 8" id="KW-0472">Membrane</keyword>
<comment type="similarity">
    <text evidence="2">Belongs to the auxin efflux carrier (TC 2.A.69) family.</text>
</comment>
<feature type="transmembrane region" description="Helical" evidence="8">
    <location>
        <begin position="99"/>
        <end position="122"/>
    </location>
</feature>
<dbReference type="Proteomes" id="UP001230005">
    <property type="component" value="Unassembled WGS sequence"/>
</dbReference>
<evidence type="ECO:0000256" key="8">
    <source>
        <dbReference type="SAM" id="Phobius"/>
    </source>
</evidence>
<keyword evidence="10" id="KW-1185">Reference proteome</keyword>
<feature type="transmembrane region" description="Helical" evidence="8">
    <location>
        <begin position="236"/>
        <end position="263"/>
    </location>
</feature>
<reference evidence="9 10" key="1">
    <citation type="submission" date="2023-07" db="EMBL/GenBank/DDBJ databases">
        <title>Genomic Encyclopedia of Type Strains, Phase IV (KMG-IV): sequencing the most valuable type-strain genomes for metagenomic binning, comparative biology and taxonomic classification.</title>
        <authorList>
            <person name="Goeker M."/>
        </authorList>
    </citation>
    <scope>NUCLEOTIDE SEQUENCE [LARGE SCALE GENOMIC DNA]</scope>
    <source>
        <strain evidence="9 10">DSM 9768</strain>
    </source>
</reference>
<feature type="transmembrane region" description="Helical" evidence="8">
    <location>
        <begin position="128"/>
        <end position="149"/>
    </location>
</feature>
<dbReference type="Pfam" id="PF03547">
    <property type="entry name" value="Mem_trans"/>
    <property type="match status" value="1"/>
</dbReference>
<keyword evidence="3" id="KW-0813">Transport</keyword>
<dbReference type="InterPro" id="IPR004776">
    <property type="entry name" value="Mem_transp_PIN-like"/>
</dbReference>
<evidence type="ECO:0000256" key="6">
    <source>
        <dbReference type="ARBA" id="ARBA00022989"/>
    </source>
</evidence>
<evidence type="ECO:0000256" key="3">
    <source>
        <dbReference type="ARBA" id="ARBA00022448"/>
    </source>
</evidence>
<comment type="subcellular location">
    <subcellularLocation>
        <location evidence="1">Cell membrane</location>
        <topology evidence="1">Multi-pass membrane protein</topology>
    </subcellularLocation>
</comment>
<proteinExistence type="inferred from homology"/>
<evidence type="ECO:0000313" key="10">
    <source>
        <dbReference type="Proteomes" id="UP001230005"/>
    </source>
</evidence>
<gene>
    <name evidence="9" type="ORF">J2S74_002512</name>
</gene>
<feature type="transmembrane region" description="Helical" evidence="8">
    <location>
        <begin position="36"/>
        <end position="54"/>
    </location>
</feature>
<organism evidence="9 10">
    <name type="scientific">Evansella vedderi</name>
    <dbReference type="NCBI Taxonomy" id="38282"/>
    <lineage>
        <taxon>Bacteria</taxon>
        <taxon>Bacillati</taxon>
        <taxon>Bacillota</taxon>
        <taxon>Bacilli</taxon>
        <taxon>Bacillales</taxon>
        <taxon>Bacillaceae</taxon>
        <taxon>Evansella</taxon>
    </lineage>
</organism>
<keyword evidence="5 8" id="KW-0812">Transmembrane</keyword>
<feature type="transmembrane region" description="Helical" evidence="8">
    <location>
        <begin position="283"/>
        <end position="310"/>
    </location>
</feature>
<accession>A0ABT9ZYD2</accession>
<dbReference type="RefSeq" id="WP_307326055.1">
    <property type="nucleotide sequence ID" value="NZ_JAUSUG010000009.1"/>
</dbReference>
<dbReference type="PANTHER" id="PTHR36838">
    <property type="entry name" value="AUXIN EFFLUX CARRIER FAMILY PROTEIN"/>
    <property type="match status" value="1"/>
</dbReference>
<feature type="transmembrane region" description="Helical" evidence="8">
    <location>
        <begin position="66"/>
        <end position="87"/>
    </location>
</feature>
<evidence type="ECO:0000256" key="2">
    <source>
        <dbReference type="ARBA" id="ARBA00010145"/>
    </source>
</evidence>
<evidence type="ECO:0000256" key="5">
    <source>
        <dbReference type="ARBA" id="ARBA00022692"/>
    </source>
</evidence>
<dbReference type="PANTHER" id="PTHR36838:SF1">
    <property type="entry name" value="SLR1864 PROTEIN"/>
    <property type="match status" value="1"/>
</dbReference>
<feature type="transmembrane region" description="Helical" evidence="8">
    <location>
        <begin position="193"/>
        <end position="215"/>
    </location>
</feature>
<evidence type="ECO:0000256" key="4">
    <source>
        <dbReference type="ARBA" id="ARBA00022475"/>
    </source>
</evidence>
<evidence type="ECO:0000313" key="9">
    <source>
        <dbReference type="EMBL" id="MDQ0255130.1"/>
    </source>
</evidence>
<feature type="transmembrane region" description="Helical" evidence="8">
    <location>
        <begin position="6"/>
        <end position="29"/>
    </location>
</feature>